<accession>A0A7D5BU41</accession>
<dbReference type="GO" id="GO:0032259">
    <property type="term" value="P:methylation"/>
    <property type="evidence" value="ECO:0007669"/>
    <property type="project" value="UniProtKB-KW"/>
</dbReference>
<organism evidence="6 7">
    <name type="scientific">Stenotrophomonas phage vB_SmaS-AXL_3</name>
    <dbReference type="NCBI Taxonomy" id="2740427"/>
    <lineage>
        <taxon>Viruses</taxon>
        <taxon>Duplodnaviria</taxon>
        <taxon>Heunggongvirae</taxon>
        <taxon>Uroviricota</taxon>
        <taxon>Caudoviricetes</taxon>
        <taxon>Axeltriavirus</taxon>
        <taxon>Axeltriavirus AXL3</taxon>
    </lineage>
</organism>
<proteinExistence type="inferred from homology"/>
<evidence type="ECO:0000256" key="4">
    <source>
        <dbReference type="ARBA" id="ARBA00022679"/>
    </source>
</evidence>
<dbReference type="SUPFAM" id="SSF55831">
    <property type="entry name" value="Thymidylate synthase/dCMP hydroxymethylase"/>
    <property type="match status" value="1"/>
</dbReference>
<dbReference type="PANTHER" id="PTHR11548:SF1">
    <property type="entry name" value="THYMIDYLATE SYNTHASE 1"/>
    <property type="match status" value="1"/>
</dbReference>
<dbReference type="PANTHER" id="PTHR11548">
    <property type="entry name" value="THYMIDYLATE SYNTHASE 1"/>
    <property type="match status" value="1"/>
</dbReference>
<feature type="domain" description="Thymidylate synthase/dCMP hydroxymethylase" evidence="5">
    <location>
        <begin position="13"/>
        <end position="229"/>
    </location>
</feature>
<sequence length="269" mass="30540">MTLTPTNATRAWLGTIEDLILHGSEVAPRGQLTLELPQHTIAVDLEQPVVVAPTRRVSEKFLGAEAFWMLSGDNRVETIAPYNKNIAQFSDDGQTFFGAYGPKILDQLEYVVGKLVEDEDTRQAGLTLWRENPPATKDVPCTIAMFFSVRDGRLNSHVYMRSSDVWLGVPYDVFNFSMVAMLVLCRLNTEREKRLPVEWELKPGALYLTAASRHLYERNQAAALEVLHNDAWRPVTGPVPRQLWLREETLMKTLDAVRNGEEAAKWWTK</sequence>
<comment type="similarity">
    <text evidence="1">Belongs to the thymidylate synthase family.</text>
</comment>
<dbReference type="InterPro" id="IPR045097">
    <property type="entry name" value="Thymidate_synth/dCMP_Mease"/>
</dbReference>
<evidence type="ECO:0000313" key="7">
    <source>
        <dbReference type="Proteomes" id="UP000509379"/>
    </source>
</evidence>
<gene>
    <name evidence="6" type="ORF">AXL3_28</name>
</gene>
<evidence type="ECO:0000256" key="1">
    <source>
        <dbReference type="ARBA" id="ARBA00009972"/>
    </source>
</evidence>
<evidence type="ECO:0000313" key="6">
    <source>
        <dbReference type="EMBL" id="QKW95583.1"/>
    </source>
</evidence>
<evidence type="ECO:0000256" key="3">
    <source>
        <dbReference type="ARBA" id="ARBA00022603"/>
    </source>
</evidence>
<keyword evidence="7" id="KW-1185">Reference proteome</keyword>
<dbReference type="EC" id="2.1.1.45" evidence="2"/>
<dbReference type="GO" id="GO:0004799">
    <property type="term" value="F:thymidylate synthase activity"/>
    <property type="evidence" value="ECO:0007669"/>
    <property type="project" value="UniProtKB-EC"/>
</dbReference>
<dbReference type="Gene3D" id="3.30.572.10">
    <property type="entry name" value="Thymidylate synthase/dCMP hydroxymethylase domain"/>
    <property type="match status" value="1"/>
</dbReference>
<dbReference type="InterPro" id="IPR000398">
    <property type="entry name" value="Thymidylate_synthase"/>
</dbReference>
<name>A0A7D5BU41_9CAUD</name>
<dbReference type="InterPro" id="IPR023451">
    <property type="entry name" value="Thymidate_synth/dCMP_Mease_dom"/>
</dbReference>
<evidence type="ECO:0000259" key="5">
    <source>
        <dbReference type="Pfam" id="PF00303"/>
    </source>
</evidence>
<dbReference type="EMBL" id="MT536174">
    <property type="protein sequence ID" value="QKW95583.1"/>
    <property type="molecule type" value="Genomic_DNA"/>
</dbReference>
<dbReference type="Pfam" id="PF00303">
    <property type="entry name" value="Thymidylat_synt"/>
    <property type="match status" value="1"/>
</dbReference>
<dbReference type="PRINTS" id="PR00108">
    <property type="entry name" value="THYMDSNTHASE"/>
</dbReference>
<keyword evidence="3" id="KW-0489">Methyltransferase</keyword>
<reference evidence="6" key="1">
    <citation type="submission" date="2020-05" db="EMBL/GenBank/DDBJ databases">
        <title>Isolation and characterization of the novel bacteriophage AXL3 against Stenotrophomonas maltophilia.</title>
        <authorList>
            <person name="McCutcheon J.G."/>
            <person name="Lin A."/>
            <person name="Dennis J."/>
        </authorList>
    </citation>
    <scope>NUCLEOTIDE SEQUENCE [LARGE SCALE GENOMIC DNA]</scope>
</reference>
<protein>
    <recommendedName>
        <fullName evidence="2">thymidylate synthase</fullName>
        <ecNumber evidence="2">2.1.1.45</ecNumber>
    </recommendedName>
</protein>
<dbReference type="GO" id="GO:0006231">
    <property type="term" value="P:dTMP biosynthetic process"/>
    <property type="evidence" value="ECO:0007669"/>
    <property type="project" value="InterPro"/>
</dbReference>
<evidence type="ECO:0000256" key="2">
    <source>
        <dbReference type="ARBA" id="ARBA00011947"/>
    </source>
</evidence>
<keyword evidence="4" id="KW-0808">Transferase</keyword>
<dbReference type="Proteomes" id="UP000509379">
    <property type="component" value="Segment"/>
</dbReference>
<dbReference type="InterPro" id="IPR036926">
    <property type="entry name" value="Thymidate_synth/dCMP_Mease_sf"/>
</dbReference>